<dbReference type="Pfam" id="PF04570">
    <property type="entry name" value="zf-FLZ"/>
    <property type="match status" value="1"/>
</dbReference>
<evidence type="ECO:0000256" key="4">
    <source>
        <dbReference type="ARBA" id="ARBA00022723"/>
    </source>
</evidence>
<gene>
    <name evidence="9" type="primary">LOC101267225</name>
</gene>
<dbReference type="PANTHER" id="PTHR33059:SF76">
    <property type="entry name" value="FCS-LIKE ZINC FINGER 7"/>
    <property type="match status" value="1"/>
</dbReference>
<reference evidence="9" key="1">
    <citation type="journal article" date="2012" name="Nature">
        <title>The tomato genome sequence provides insights into fleshy fruit evolution.</title>
        <authorList>
            <consortium name="Tomato Genome Consortium"/>
        </authorList>
    </citation>
    <scope>NUCLEOTIDE SEQUENCE [LARGE SCALE GENOMIC DNA]</scope>
    <source>
        <strain evidence="9">cv. Heinz 1706</strain>
    </source>
</reference>
<dbReference type="GO" id="GO:0008270">
    <property type="term" value="F:zinc ion binding"/>
    <property type="evidence" value="ECO:0007669"/>
    <property type="project" value="UniProtKB-KW"/>
</dbReference>
<accession>A0A3Q7G4X1</accession>
<dbReference type="RefSeq" id="XP_004237417.1">
    <property type="nucleotide sequence ID" value="XM_004237369.5"/>
</dbReference>
<feature type="compositionally biased region" description="Basic and acidic residues" evidence="7">
    <location>
        <begin position="118"/>
        <end position="143"/>
    </location>
</feature>
<keyword evidence="10" id="KW-1185">Reference proteome</keyword>
<organism evidence="9">
    <name type="scientific">Solanum lycopersicum</name>
    <name type="common">Tomato</name>
    <name type="synonym">Lycopersicon esculentum</name>
    <dbReference type="NCBI Taxonomy" id="4081"/>
    <lineage>
        <taxon>Eukaryota</taxon>
        <taxon>Viridiplantae</taxon>
        <taxon>Streptophyta</taxon>
        <taxon>Embryophyta</taxon>
        <taxon>Tracheophyta</taxon>
        <taxon>Spermatophyta</taxon>
        <taxon>Magnoliopsida</taxon>
        <taxon>eudicotyledons</taxon>
        <taxon>Gunneridae</taxon>
        <taxon>Pentapetalae</taxon>
        <taxon>asterids</taxon>
        <taxon>lamiids</taxon>
        <taxon>Solanales</taxon>
        <taxon>Solanaceae</taxon>
        <taxon>Solanoideae</taxon>
        <taxon>Solaneae</taxon>
        <taxon>Solanum</taxon>
        <taxon>Solanum subgen. Lycopersicon</taxon>
    </lineage>
</organism>
<feature type="compositionally biased region" description="Polar residues" evidence="7">
    <location>
        <begin position="144"/>
        <end position="156"/>
    </location>
</feature>
<protein>
    <recommendedName>
        <fullName evidence="8">FLZ-type domain-containing protein</fullName>
    </recommendedName>
</protein>
<evidence type="ECO:0000259" key="8">
    <source>
        <dbReference type="PROSITE" id="PS51795"/>
    </source>
</evidence>
<feature type="domain" description="FLZ-type" evidence="8">
    <location>
        <begin position="80"/>
        <end position="124"/>
    </location>
</feature>
<evidence type="ECO:0000313" key="9">
    <source>
        <dbReference type="EnsemblPlants" id="Solyc04g054760.3.1"/>
    </source>
</evidence>
<dbReference type="STRING" id="4081.A0A3Q7G4X1"/>
<dbReference type="GO" id="GO:0005737">
    <property type="term" value="C:cytoplasm"/>
    <property type="evidence" value="ECO:0007669"/>
    <property type="project" value="UniProtKB-SubCell"/>
</dbReference>
<keyword evidence="5" id="KW-0862">Zinc</keyword>
<dbReference type="InterPro" id="IPR007650">
    <property type="entry name" value="Zf-FLZ_dom"/>
</dbReference>
<evidence type="ECO:0000256" key="7">
    <source>
        <dbReference type="SAM" id="MobiDB-lite"/>
    </source>
</evidence>
<sequence>MLGKRGRPPMRRTTSMTGITVDVGTGTESEPSDCNKPKITVDEIKSSSVIMGGYSSVPAMVSPRYQRRISGEGFERERANFLRICGRCNRRLINGRDIYMYRGDAAFCSIECREEQMKQDERNDKSKIKPENHHNHSEFHSAKSDTSSNNDTIAAA</sequence>
<proteinExistence type="inferred from homology"/>
<dbReference type="PROSITE" id="PS51795">
    <property type="entry name" value="ZF_FLZ"/>
    <property type="match status" value="1"/>
</dbReference>
<dbReference type="KEGG" id="sly:101267225"/>
<name>A0A3Q7G4X1_SOLLC</name>
<dbReference type="PANTHER" id="PTHR33059">
    <property type="entry name" value="FCS-LIKE ZINC FINGER 5"/>
    <property type="match status" value="1"/>
</dbReference>
<dbReference type="PaxDb" id="4081-Solyc04g054760.2.1"/>
<dbReference type="AlphaFoldDB" id="A0A3Q7G4X1"/>
<feature type="zinc finger region" description="FLZ-type" evidence="6">
    <location>
        <begin position="80"/>
        <end position="124"/>
    </location>
</feature>
<evidence type="ECO:0000256" key="5">
    <source>
        <dbReference type="ARBA" id="ARBA00022771"/>
    </source>
</evidence>
<reference evidence="9" key="2">
    <citation type="submission" date="2019-01" db="UniProtKB">
        <authorList>
            <consortium name="EnsemblPlants"/>
        </authorList>
    </citation>
    <scope>IDENTIFICATION</scope>
    <source>
        <strain evidence="9">cv. Heinz 1706</strain>
    </source>
</reference>
<dbReference type="Gramene" id="Solyc04g054760.3.1">
    <property type="protein sequence ID" value="Solyc04g054760.3.1"/>
    <property type="gene ID" value="Solyc04g054760.3"/>
</dbReference>
<feature type="region of interest" description="Disordered" evidence="7">
    <location>
        <begin position="118"/>
        <end position="156"/>
    </location>
</feature>
<evidence type="ECO:0000256" key="3">
    <source>
        <dbReference type="ARBA" id="ARBA00022490"/>
    </source>
</evidence>
<comment type="subcellular location">
    <subcellularLocation>
        <location evidence="1">Cytoplasm</location>
    </subcellularLocation>
</comment>
<comment type="similarity">
    <text evidence="2">Belongs to the FLZ family.</text>
</comment>
<dbReference type="Proteomes" id="UP000004994">
    <property type="component" value="Chromosome 4"/>
</dbReference>
<dbReference type="GeneID" id="101267225"/>
<keyword evidence="5" id="KW-0863">Zinc-finger</keyword>
<keyword evidence="4" id="KW-0479">Metal-binding</keyword>
<dbReference type="OrthoDB" id="1925036at2759"/>
<dbReference type="InParanoid" id="A0A3Q7G4X1"/>
<dbReference type="EnsemblPlants" id="Solyc04g054760.3.1">
    <property type="protein sequence ID" value="Solyc04g054760.3.1"/>
    <property type="gene ID" value="Solyc04g054760.3"/>
</dbReference>
<dbReference type="OMA" id="TSLYDHR"/>
<evidence type="ECO:0000313" key="10">
    <source>
        <dbReference type="Proteomes" id="UP000004994"/>
    </source>
</evidence>
<evidence type="ECO:0000256" key="1">
    <source>
        <dbReference type="ARBA" id="ARBA00004496"/>
    </source>
</evidence>
<keyword evidence="3" id="KW-0963">Cytoplasm</keyword>
<evidence type="ECO:0000256" key="2">
    <source>
        <dbReference type="ARBA" id="ARBA00009374"/>
    </source>
</evidence>
<evidence type="ECO:0000256" key="6">
    <source>
        <dbReference type="PROSITE-ProRule" id="PRU01131"/>
    </source>
</evidence>